<dbReference type="InterPro" id="IPR019446">
    <property type="entry name" value="BMT5-like"/>
</dbReference>
<feature type="compositionally biased region" description="Basic and acidic residues" evidence="5">
    <location>
        <begin position="604"/>
        <end position="613"/>
    </location>
</feature>
<organism evidence="8 9">
    <name type="scientific">Polarella glacialis</name>
    <name type="common">Dinoflagellate</name>
    <dbReference type="NCBI Taxonomy" id="89957"/>
    <lineage>
        <taxon>Eukaryota</taxon>
        <taxon>Sar</taxon>
        <taxon>Alveolata</taxon>
        <taxon>Dinophyceae</taxon>
        <taxon>Suessiales</taxon>
        <taxon>Suessiaceae</taxon>
        <taxon>Polarella</taxon>
    </lineage>
</organism>
<feature type="region of interest" description="Disordered" evidence="5">
    <location>
        <begin position="657"/>
        <end position="743"/>
    </location>
</feature>
<dbReference type="PROSITE" id="PS50199">
    <property type="entry name" value="ZF_RANBP2_2"/>
    <property type="match status" value="1"/>
</dbReference>
<keyword evidence="2 4" id="KW-0863">Zinc-finger</keyword>
<feature type="region of interest" description="Disordered" evidence="5">
    <location>
        <begin position="1096"/>
        <end position="1117"/>
    </location>
</feature>
<proteinExistence type="predicted"/>
<evidence type="ECO:0000256" key="4">
    <source>
        <dbReference type="PROSITE-ProRule" id="PRU00322"/>
    </source>
</evidence>
<comment type="caution">
    <text evidence="8">The sequence shown here is derived from an EMBL/GenBank/DDBJ whole genome shotgun (WGS) entry which is preliminary data.</text>
</comment>
<dbReference type="InterPro" id="IPR001876">
    <property type="entry name" value="Znf_RanBP2"/>
</dbReference>
<protein>
    <submittedName>
        <fullName evidence="8">Uncharacterized protein</fullName>
    </submittedName>
</protein>
<feature type="region of interest" description="Disordered" evidence="5">
    <location>
        <begin position="2339"/>
        <end position="2425"/>
    </location>
</feature>
<dbReference type="PROSITE" id="PS50878">
    <property type="entry name" value="RT_POL"/>
    <property type="match status" value="1"/>
</dbReference>
<feature type="compositionally biased region" description="Basic and acidic residues" evidence="5">
    <location>
        <begin position="2349"/>
        <end position="2368"/>
    </location>
</feature>
<evidence type="ECO:0000313" key="9">
    <source>
        <dbReference type="Proteomes" id="UP000654075"/>
    </source>
</evidence>
<dbReference type="GO" id="GO:0070475">
    <property type="term" value="P:rRNA base methylation"/>
    <property type="evidence" value="ECO:0007669"/>
    <property type="project" value="InterPro"/>
</dbReference>
<dbReference type="Gene3D" id="2.30.30.380">
    <property type="entry name" value="Zn-finger domain of Sec23/24"/>
    <property type="match status" value="1"/>
</dbReference>
<feature type="domain" description="RanBP2-type" evidence="6">
    <location>
        <begin position="2310"/>
        <end position="2341"/>
    </location>
</feature>
<dbReference type="PROSITE" id="PS01358">
    <property type="entry name" value="ZF_RANBP2_1"/>
    <property type="match status" value="1"/>
</dbReference>
<dbReference type="PANTHER" id="PTHR48462:SF1">
    <property type="entry name" value="PROTEIN, PUTATIVE-RELATED"/>
    <property type="match status" value="1"/>
</dbReference>
<feature type="compositionally biased region" description="Polar residues" evidence="5">
    <location>
        <begin position="2370"/>
        <end position="2388"/>
    </location>
</feature>
<dbReference type="Pfam" id="PF10354">
    <property type="entry name" value="BMT5-like"/>
    <property type="match status" value="1"/>
</dbReference>
<evidence type="ECO:0000259" key="7">
    <source>
        <dbReference type="PROSITE" id="PS50878"/>
    </source>
</evidence>
<evidence type="ECO:0000259" key="6">
    <source>
        <dbReference type="PROSITE" id="PS50199"/>
    </source>
</evidence>
<reference evidence="8" key="1">
    <citation type="submission" date="2021-02" db="EMBL/GenBank/DDBJ databases">
        <authorList>
            <person name="Dougan E. K."/>
            <person name="Rhodes N."/>
            <person name="Thang M."/>
            <person name="Chan C."/>
        </authorList>
    </citation>
    <scope>NUCLEOTIDE SEQUENCE</scope>
</reference>
<feature type="compositionally biased region" description="Low complexity" evidence="5">
    <location>
        <begin position="2406"/>
        <end position="2424"/>
    </location>
</feature>
<dbReference type="InterPro" id="IPR000477">
    <property type="entry name" value="RT_dom"/>
</dbReference>
<dbReference type="EMBL" id="CAJNNV010029695">
    <property type="protein sequence ID" value="CAE8629738.1"/>
    <property type="molecule type" value="Genomic_DNA"/>
</dbReference>
<gene>
    <name evidence="8" type="ORF">PGLA1383_LOCUS46163</name>
</gene>
<evidence type="ECO:0000256" key="3">
    <source>
        <dbReference type="ARBA" id="ARBA00022833"/>
    </source>
</evidence>
<dbReference type="PANTHER" id="PTHR48462">
    <property type="entry name" value="PROTEIN, PUTATIVE-RELATED"/>
    <property type="match status" value="1"/>
</dbReference>
<feature type="region of interest" description="Disordered" evidence="5">
    <location>
        <begin position="393"/>
        <end position="417"/>
    </location>
</feature>
<dbReference type="GO" id="GO:0008270">
    <property type="term" value="F:zinc ion binding"/>
    <property type="evidence" value="ECO:0007669"/>
    <property type="project" value="UniProtKB-KW"/>
</dbReference>
<dbReference type="GO" id="GO:0070042">
    <property type="term" value="F:rRNA (uridine-N3-)-methyltransferase activity"/>
    <property type="evidence" value="ECO:0007669"/>
    <property type="project" value="InterPro"/>
</dbReference>
<accession>A0A813GWS5</accession>
<evidence type="ECO:0000256" key="2">
    <source>
        <dbReference type="ARBA" id="ARBA00022771"/>
    </source>
</evidence>
<feature type="compositionally biased region" description="Basic and acidic residues" evidence="5">
    <location>
        <begin position="1037"/>
        <end position="1051"/>
    </location>
</feature>
<evidence type="ECO:0000313" key="8">
    <source>
        <dbReference type="EMBL" id="CAE8629738.1"/>
    </source>
</evidence>
<feature type="compositionally biased region" description="Basic and acidic residues" evidence="5">
    <location>
        <begin position="2285"/>
        <end position="2300"/>
    </location>
</feature>
<dbReference type="Proteomes" id="UP000654075">
    <property type="component" value="Unassembled WGS sequence"/>
</dbReference>
<keyword evidence="1" id="KW-0479">Metal-binding</keyword>
<dbReference type="SUPFAM" id="SSF90209">
    <property type="entry name" value="Ran binding protein zinc finger-like"/>
    <property type="match status" value="1"/>
</dbReference>
<dbReference type="InterPro" id="IPR036443">
    <property type="entry name" value="Znf_RanBP2_sf"/>
</dbReference>
<dbReference type="Pfam" id="PF00078">
    <property type="entry name" value="RVT_1"/>
    <property type="match status" value="1"/>
</dbReference>
<feature type="region of interest" description="Disordered" evidence="5">
    <location>
        <begin position="586"/>
        <end position="613"/>
    </location>
</feature>
<feature type="compositionally biased region" description="Low complexity" evidence="5">
    <location>
        <begin position="661"/>
        <end position="683"/>
    </location>
</feature>
<keyword evidence="9" id="KW-1185">Reference proteome</keyword>
<evidence type="ECO:0000256" key="5">
    <source>
        <dbReference type="SAM" id="MobiDB-lite"/>
    </source>
</evidence>
<feature type="domain" description="Reverse transcriptase" evidence="7">
    <location>
        <begin position="1426"/>
        <end position="1684"/>
    </location>
</feature>
<feature type="region of interest" description="Disordered" evidence="5">
    <location>
        <begin position="998"/>
        <end position="1053"/>
    </location>
</feature>
<evidence type="ECO:0000256" key="1">
    <source>
        <dbReference type="ARBA" id="ARBA00022723"/>
    </source>
</evidence>
<dbReference type="OrthoDB" id="7433202at2759"/>
<sequence>MPDEGDVQDAPCRDPAGFTASLPLLAELLGGSGSGCRSSGPRVQLLPPQCRALAVGEGDYAFSEALAVSRCFPATGLRASGELVASSLEPEDEIAGRYAVAGHRLARLREAGAQVVCGVDATQLHEGPLASAELFDVRPQRLGGPLPAAAVAERRKLRIEPPPVERSLQRLRVDLLQLQPLHEALDNEPGEEMLHWVETLVSEAGGQAAGAGRVLFCMEQGHYDLMEQIVTCASEFEDLHVRAEHWKAEANRASDLLAAVLSASATSPIAEQPSSRSRLGDRNLHQTHRWQGRLLRSSLQGSGGSVDLSVLSFLISEAREVGLAQADPDLLREAEAALRGIAEPEPALAAQTAALRRALEAAQAEVTAEQLAPAQAALRQALEVEQDWQAGQAAEQAAELARHEQAEGQQQAAFEKSLQTQRQAVELQKAVEVGHPEKLSQAIDRARDAGVEAHHVQSAEQHLQALHFVSRNLGPGPRRILEAWREVLDGMRTTRKHLQKALQSGAGFDELQAAVDAAGEAGVDEETCQLAQKVSSNRRRAHDHAMCALMSGDMRELQEAQKLLESAGGPAAELSRVRAALARPAAEVTQVPQFRGPPLASRGAELDEQPRRREALVDEEQLLQRLREARQRERQELLQQHAPMLAASHGQLGAGRAGYFSSNHINSNNNNSNNNNSNNNFSSGQRSPALAPEGPRVPTTWPGPRGESGDVASQQGRFKEQPAPAMDWTPGPRPSPGTGDLAHEQQLPADHRREPCDVPAALASGLPLRNHNALIQKFEKSVFQSGCLWMQGDFPTNGLPRVAGITNGFYMETCLVQNGAQSLDAVVWDRRCFYKALFDTLAERQGRFCQQGPASPEDESPTANTSQRLVGAAWFLCLLCAAAFVGLTVGTCASAELSLAGVCTRLQVLVQAFGQTALHSNSFSLQPQWGTTAHEHSCFYSQPPWGETVLVGCNFYLQPTQGQSVLKNHSWHFPAMSCAQGVQLRPRGANQGTVAGVRVGEASHPGPSSLHQDEQTLGQARRSPRSTPRARRPARTRQGDDEQEDLVRRTVDFNLEETPATMLVDTITGNPGPAAVSSGSQLSALAHPAASSNATAATAAAEQAGQPQAPAATTGVAQPVLPAPPAPHPEGRPARWFCPVPNCPQANNSRCAGWAALQSMVPHLNNHFAETLQGEVPTEWLQRHNKARCRVCGLCVAASRGVHPTCRPEERRQVRSELANAGQNLGAGPGQASFGNLPSLEQAQSQHARTLKHVPKAARGLWAQALVRCLATVAVYNTIEAWAELEMLPKATLMSPPRGGRQHVRAAASFTADGLSRWLEGDRQGLWEDVLATPTSPGQKGSSDASRLRRADALAREGFDRKACAALVSGGVCAETAATIRLLRLLHPLSPVPTCPPLDSLPLAAVIGQEVVSKVLRSFPRILLLVRRAPEAVAPTLAGASLLAMPKATGGVRPIAVGEVLRRIVGKCLCASVKEEAKRFFHPSQVGVACPAGIDAAVHSARAWKNRSAADTSKALLKLDFANAFNCVSRSQVLEQTRRHFPSLARWSQWCYSRPSKLVFGSYAISSETGVQQGDPLGPLLFSAAIQPIVEQLRRLEVNGKKLDLSTFYLDDGFLAGDIEVVAAALRLVQSEGAGIGLQLQLGKCQLVLPAGSSSAQLETLFPTDLLANPETSESRVVVGGFELLGVAVGDKEFCELYARGKAAEGKKLLEQLPKLEDPQVALRLLRLCGGHCKLVHSMRMTPPHLQMEALQAFDQEVRASFCGITGLMPDDASWGQACRGLHHAGLGLRSTAAHAPGAYVASVAAARELCHSLDRGYLLRAEDASSDWSLAFGALNARLPDGKRVTPGEAAKSKQKQFSFLIDEKEHEACLATASTVDRATLNSESEPGARAFWEAVPASGLGLAVDPAEFTCEIRARLRMRECAEDRWCPLCDAAADTQGHHARMCSAGGDRVLRHNALRNFIFRFAAAAGLHPELEKPGLLVPARPGDVDSSLRRPADVYLPSWTNGSPVALDFAVTAPQRQEIIAEAARCPLAAASAYSDHKRAFLGTEAACLAAGVGFQPMVVESTGAWSTEAAAVLWQLAKVSAARSGREAKTVHKELLQGAAVCVRRANARAELKRASDEETAFAAARDSSSGLGVAAVSRRGALTYRGLRTLYAWIMLASGSTGNASEDDRQCTCGSRWLQSVPESVRRTCACTATSGTDGVDSANAPYLRVGLYRGSTMAAYFQNKGRIWPCQNPERTLAGTLAARSMQGGMLIGQLLAIQVGAPMQHKLCPGPKKTHEQKDHREPKERKSPNLQAQLQPRPNAWEWHCLVCTFVNRPCFQSCEMCGFPRGSQPSEDDDPKGWSKGEASEPRPNRKADEVQTPSSSQKKGIAHTHTQQAEVRRTKAAGGCNTRRQNAPTSSQQPSAPAPPTAAAAHAGREMLAALKGSPTPPPPAKDELAGRRILAALKCNSESRPPPSEAKLLGPSERLLAVLKCGSGELGINLLGMQSFPIGTNLLVERENQKLLSEPTYYGWGQGVSMEEAPWESQRWPAADGGTRQRHRAGTR</sequence>
<feature type="region of interest" description="Disordered" evidence="5">
    <location>
        <begin position="2277"/>
        <end position="2304"/>
    </location>
</feature>
<name>A0A813GWS5_POLGL</name>
<feature type="compositionally biased region" description="Basic residues" evidence="5">
    <location>
        <begin position="1022"/>
        <end position="1035"/>
    </location>
</feature>
<keyword evidence="3" id="KW-0862">Zinc</keyword>
<feature type="region of interest" description="Disordered" evidence="5">
    <location>
        <begin position="2534"/>
        <end position="2556"/>
    </location>
</feature>